<dbReference type="AlphaFoldDB" id="A0A0D0HEM6"/>
<accession>A0A0D0HEM6</accession>
<sequence>MYRPGDIIHRYGIEDFCIGTKGENQIWDYSSLRTDSKDFIVEYTSDKDNDDIVVEISNGTRYYYAQDSTAIRNVGYENNNIAVEFDRPETVLVFPLSFGNKRAGAFHGSCMYCEEVMARDFGTYSVEVDGKGKLLLPDGKVLDKVYRVHYTKDNCRIAYDDIHTTKELVEYINKTHYLSNDSIATLTANQDNCYRHTEVYKWYAEGFRYPIIEAIVYGKNDNGWNNTIAYYYPPDEQEKLYDTENERTRSLCTNGDNVTDSKNDESDSYDNKSNDGSLPYTIENGKNSFVIHTSVRNAEIYVDALLSDISGVVLRRASGNSDSPIIIDCTGLISGEYAIRITIGEKIYERKVHYNNK</sequence>
<reference evidence="2 3" key="1">
    <citation type="submission" date="2015-01" db="EMBL/GenBank/DDBJ databases">
        <title>Comparative genomics of non-oral Prevotella species.</title>
        <authorList>
            <person name="Accetto T."/>
            <person name="Nograsek B."/>
            <person name="Avgustin G."/>
        </authorList>
    </citation>
    <scope>NUCLEOTIDE SEQUENCE [LARGE SCALE GENOMIC DNA]</scope>
    <source>
        <strain evidence="2 3">P5-119</strain>
    </source>
</reference>
<gene>
    <name evidence="2" type="ORF">ST44_02675</name>
</gene>
<comment type="caution">
    <text evidence="2">The sequence shown here is derived from an EMBL/GenBank/DDBJ whole genome shotgun (WGS) entry which is preliminary data.</text>
</comment>
<protein>
    <submittedName>
        <fullName evidence="2">Uncharacterized protein</fullName>
    </submittedName>
</protein>
<feature type="region of interest" description="Disordered" evidence="1">
    <location>
        <begin position="250"/>
        <end position="277"/>
    </location>
</feature>
<keyword evidence="3" id="KW-1185">Reference proteome</keyword>
<dbReference type="Proteomes" id="UP000032046">
    <property type="component" value="Unassembled WGS sequence"/>
</dbReference>
<evidence type="ECO:0000256" key="1">
    <source>
        <dbReference type="SAM" id="MobiDB-lite"/>
    </source>
</evidence>
<dbReference type="STRING" id="1602171.ST44_02675"/>
<evidence type="ECO:0000313" key="3">
    <source>
        <dbReference type="Proteomes" id="UP000032046"/>
    </source>
</evidence>
<proteinExistence type="predicted"/>
<feature type="compositionally biased region" description="Basic and acidic residues" evidence="1">
    <location>
        <begin position="259"/>
        <end position="273"/>
    </location>
</feature>
<name>A0A0D0HEM6_9BACT</name>
<evidence type="ECO:0000313" key="2">
    <source>
        <dbReference type="EMBL" id="KIP64132.1"/>
    </source>
</evidence>
<dbReference type="EMBL" id="JXQK01000031">
    <property type="protein sequence ID" value="KIP64132.1"/>
    <property type="molecule type" value="Genomic_DNA"/>
</dbReference>
<organism evidence="2 3">
    <name type="scientific">Prevotella pectinovora</name>
    <dbReference type="NCBI Taxonomy" id="1602169"/>
    <lineage>
        <taxon>Bacteria</taxon>
        <taxon>Pseudomonadati</taxon>
        <taxon>Bacteroidota</taxon>
        <taxon>Bacteroidia</taxon>
        <taxon>Bacteroidales</taxon>
        <taxon>Prevotellaceae</taxon>
        <taxon>Prevotella</taxon>
    </lineage>
</organism>